<evidence type="ECO:0000256" key="1">
    <source>
        <dbReference type="ARBA" id="ARBA00001917"/>
    </source>
</evidence>
<dbReference type="RefSeq" id="WP_135350063.1">
    <property type="nucleotide sequence ID" value="NZ_SRJD01000037.1"/>
</dbReference>
<dbReference type="GO" id="GO:0010181">
    <property type="term" value="F:FMN binding"/>
    <property type="evidence" value="ECO:0007669"/>
    <property type="project" value="InterPro"/>
</dbReference>
<evidence type="ECO:0000313" key="5">
    <source>
        <dbReference type="EMBL" id="TGA95820.1"/>
    </source>
</evidence>
<evidence type="ECO:0000256" key="2">
    <source>
        <dbReference type="ARBA" id="ARBA00022630"/>
    </source>
</evidence>
<name>A0A4Z0GGV4_9BACL</name>
<comment type="caution">
    <text evidence="5">The sequence shown here is derived from an EMBL/GenBank/DDBJ whole genome shotgun (WGS) entry which is preliminary data.</text>
</comment>
<proteinExistence type="inferred from homology"/>
<organism evidence="5 6">
    <name type="scientific">Sporolactobacillus shoreae</name>
    <dbReference type="NCBI Taxonomy" id="1465501"/>
    <lineage>
        <taxon>Bacteria</taxon>
        <taxon>Bacillati</taxon>
        <taxon>Bacillota</taxon>
        <taxon>Bacilli</taxon>
        <taxon>Bacillales</taxon>
        <taxon>Sporolactobacillaceae</taxon>
        <taxon>Sporolactobacillus</taxon>
    </lineage>
</organism>
<gene>
    <name evidence="5" type="ORF">E4665_17365</name>
</gene>
<dbReference type="InterPro" id="IPR012349">
    <property type="entry name" value="Split_barrel_FMN-bd"/>
</dbReference>
<dbReference type="Pfam" id="PF01613">
    <property type="entry name" value="Flavin_Reduct"/>
    <property type="match status" value="1"/>
</dbReference>
<dbReference type="EMBL" id="SRJD01000037">
    <property type="protein sequence ID" value="TGA95820.1"/>
    <property type="molecule type" value="Genomic_DNA"/>
</dbReference>
<keyword evidence="6" id="KW-1185">Reference proteome</keyword>
<dbReference type="PANTHER" id="PTHR43567">
    <property type="entry name" value="FLAVOREDOXIN-RELATED-RELATED"/>
    <property type="match status" value="1"/>
</dbReference>
<accession>A0A4Z0GGV4</accession>
<dbReference type="PANTHER" id="PTHR43567:SF1">
    <property type="entry name" value="FLAVOREDOXIN"/>
    <property type="match status" value="1"/>
</dbReference>
<dbReference type="GO" id="GO:0016646">
    <property type="term" value="F:oxidoreductase activity, acting on the CH-NH group of donors, NAD or NADP as acceptor"/>
    <property type="evidence" value="ECO:0007669"/>
    <property type="project" value="UniProtKB-ARBA"/>
</dbReference>
<evidence type="ECO:0000313" key="6">
    <source>
        <dbReference type="Proteomes" id="UP000298347"/>
    </source>
</evidence>
<evidence type="ECO:0000256" key="3">
    <source>
        <dbReference type="ARBA" id="ARBA00038054"/>
    </source>
</evidence>
<keyword evidence="2" id="KW-0285">Flavoprotein</keyword>
<evidence type="ECO:0000259" key="4">
    <source>
        <dbReference type="Pfam" id="PF01613"/>
    </source>
</evidence>
<dbReference type="SUPFAM" id="SSF50475">
    <property type="entry name" value="FMN-binding split barrel"/>
    <property type="match status" value="1"/>
</dbReference>
<dbReference type="OrthoDB" id="9806228at2"/>
<dbReference type="InterPro" id="IPR052174">
    <property type="entry name" value="Flavoredoxin"/>
</dbReference>
<dbReference type="Proteomes" id="UP000298347">
    <property type="component" value="Unassembled WGS sequence"/>
</dbReference>
<feature type="domain" description="Flavin reductase like" evidence="4">
    <location>
        <begin position="12"/>
        <end position="94"/>
    </location>
</feature>
<reference evidence="5 6" key="1">
    <citation type="journal article" date="2015" name="Int. J. Syst. Evol. Microbiol.">
        <title>Sporolactobacillus shoreae sp. nov. and Sporolactobacillus spathodeae sp. nov., two spore-forming lactic acid bacteria isolated from tree barks in Thailand.</title>
        <authorList>
            <person name="Thamacharoensuk T."/>
            <person name="Kitahara M."/>
            <person name="Ohkuma M."/>
            <person name="Thongchul N."/>
            <person name="Tanasupawat S."/>
        </authorList>
    </citation>
    <scope>NUCLEOTIDE SEQUENCE [LARGE SCALE GENOMIC DNA]</scope>
    <source>
        <strain evidence="5 6">BK92</strain>
    </source>
</reference>
<dbReference type="InterPro" id="IPR002563">
    <property type="entry name" value="Flavin_Rdtase-like_dom"/>
</dbReference>
<comment type="cofactor">
    <cofactor evidence="1">
        <name>FMN</name>
        <dbReference type="ChEBI" id="CHEBI:58210"/>
    </cofactor>
</comment>
<comment type="similarity">
    <text evidence="3">Belongs to the flavoredoxin family.</text>
</comment>
<sequence>MQKRSLAPQRGFFPQPSYLIGTYKEDGSPNFALITWVTFCSVNPPMLMFASRGKKLTRELVEKNGIFSANLVSTDMMYMADYFGNTSGYKKNKCDEIGCM</sequence>
<dbReference type="Gene3D" id="2.30.110.10">
    <property type="entry name" value="Electron Transport, Fmn-binding Protein, Chain A"/>
    <property type="match status" value="1"/>
</dbReference>
<protein>
    <recommendedName>
        <fullName evidence="4">Flavin reductase like domain-containing protein</fullName>
    </recommendedName>
</protein>
<dbReference type="AlphaFoldDB" id="A0A4Z0GGV4"/>